<evidence type="ECO:0000313" key="3">
    <source>
        <dbReference type="Proteomes" id="UP000717996"/>
    </source>
</evidence>
<dbReference type="SUPFAM" id="SSF56219">
    <property type="entry name" value="DNase I-like"/>
    <property type="match status" value="1"/>
</dbReference>
<dbReference type="CDD" id="cd01650">
    <property type="entry name" value="RT_nLTR_like"/>
    <property type="match status" value="1"/>
</dbReference>
<protein>
    <recommendedName>
        <fullName evidence="1">Reverse transcriptase domain-containing protein</fullName>
    </recommendedName>
</protein>
<dbReference type="GO" id="GO:0003824">
    <property type="term" value="F:catalytic activity"/>
    <property type="evidence" value="ECO:0007669"/>
    <property type="project" value="InterPro"/>
</dbReference>
<dbReference type="PANTHER" id="PTHR19446">
    <property type="entry name" value="REVERSE TRANSCRIPTASES"/>
    <property type="match status" value="1"/>
</dbReference>
<organism evidence="2 3">
    <name type="scientific">Rhizopus oryzae</name>
    <name type="common">Mucormycosis agent</name>
    <name type="synonym">Rhizopus arrhizus var. delemar</name>
    <dbReference type="NCBI Taxonomy" id="64495"/>
    <lineage>
        <taxon>Eukaryota</taxon>
        <taxon>Fungi</taxon>
        <taxon>Fungi incertae sedis</taxon>
        <taxon>Mucoromycota</taxon>
        <taxon>Mucoromycotina</taxon>
        <taxon>Mucoromycetes</taxon>
        <taxon>Mucorales</taxon>
        <taxon>Mucorineae</taxon>
        <taxon>Rhizopodaceae</taxon>
        <taxon>Rhizopus</taxon>
    </lineage>
</organism>
<dbReference type="PROSITE" id="PS50878">
    <property type="entry name" value="RT_POL"/>
    <property type="match status" value="1"/>
</dbReference>
<name>A0A9P7C5L5_RHIOR</name>
<evidence type="ECO:0000313" key="2">
    <source>
        <dbReference type="EMBL" id="KAG1536786.1"/>
    </source>
</evidence>
<dbReference type="Proteomes" id="UP000717996">
    <property type="component" value="Unassembled WGS sequence"/>
</dbReference>
<comment type="caution">
    <text evidence="2">The sequence shown here is derived from an EMBL/GenBank/DDBJ whole genome shotgun (WGS) entry which is preliminary data.</text>
</comment>
<dbReference type="InterPro" id="IPR005135">
    <property type="entry name" value="Endo/exonuclease/phosphatase"/>
</dbReference>
<dbReference type="AlphaFoldDB" id="A0A9P7C5L5"/>
<dbReference type="EMBL" id="JAANIT010002328">
    <property type="protein sequence ID" value="KAG1536786.1"/>
    <property type="molecule type" value="Genomic_DNA"/>
</dbReference>
<dbReference type="InterPro" id="IPR043502">
    <property type="entry name" value="DNA/RNA_pol_sf"/>
</dbReference>
<dbReference type="Gene3D" id="3.60.10.10">
    <property type="entry name" value="Endonuclease/exonuclease/phosphatase"/>
    <property type="match status" value="1"/>
</dbReference>
<dbReference type="InterPro" id="IPR000477">
    <property type="entry name" value="RT_dom"/>
</dbReference>
<evidence type="ECO:0000259" key="1">
    <source>
        <dbReference type="PROSITE" id="PS50878"/>
    </source>
</evidence>
<accession>A0A9P7C5L5</accession>
<reference evidence="2" key="1">
    <citation type="journal article" date="2020" name="Microb. Genom.">
        <title>Genetic diversity of clinical and environmental Mucorales isolates obtained from an investigation of mucormycosis cases among solid organ transplant recipients.</title>
        <authorList>
            <person name="Nguyen M.H."/>
            <person name="Kaul D."/>
            <person name="Muto C."/>
            <person name="Cheng S.J."/>
            <person name="Richter R.A."/>
            <person name="Bruno V.M."/>
            <person name="Liu G."/>
            <person name="Beyhan S."/>
            <person name="Sundermann A.J."/>
            <person name="Mounaud S."/>
            <person name="Pasculle A.W."/>
            <person name="Nierman W.C."/>
            <person name="Driscoll E."/>
            <person name="Cumbie R."/>
            <person name="Clancy C.J."/>
            <person name="Dupont C.L."/>
        </authorList>
    </citation>
    <scope>NUCLEOTIDE SEQUENCE</scope>
    <source>
        <strain evidence="2">GL16</strain>
    </source>
</reference>
<dbReference type="Pfam" id="PF14529">
    <property type="entry name" value="Exo_endo_phos_2"/>
    <property type="match status" value="1"/>
</dbReference>
<dbReference type="InterPro" id="IPR036691">
    <property type="entry name" value="Endo/exonu/phosph_ase_sf"/>
</dbReference>
<proteinExistence type="predicted"/>
<sequence>MTLWNTNGCARHTIDAITNSIPFTHLLFLTETWLLSPLRFLTNWKQYHTYAIPVDNTYRGEMGISLLVHPDCPYEVTHFTSTSPYVLTCQVSNMLIHCVYLPPALSVDEAMEILDNLPVQTHPSQQNTIICGDFNARHREMLGDNRTTRRGTALNNWIVENGLRCWNSELAFGIPTYNSHTRFSSMTGRHFHSVIDLFLSTQDLHNAQLRVHDDLALGSDHSPLSLSCLVPPPPPDSSSHPRLLWNLSRLSDDDCTYVQLFKDKIQPFHQLLQDYTSTDGVYTSVRPDLDALTLQFNEIIQSSLDQSIGRKSPHSRHHAWFWTADLQAAFDHRESCRRAWKRASGPSKAARWTDYTLACLRYKSELRRRRRFTWKQFCHKLSYGPLADTNSIVSRIKRNRVVQPQFSHPEGSRVAASIMARHLQQVFSGVNLPDTRYPAPLIPNGPHPIDEASCPITTSTVHHALLKRLSRRKAPGVDHLRTEMLLPIADEVIPIITLLFQLCWKWSSVPSAWCTAQVVPIYKKGDALDPGNYRPISLTSIMRKLFELCLQQELESTAPPLDPVQGGFRHHRSALDQALCLHELCRQHTIDHSGEPPVLAFLDIKSAYDTVDRAIVWRALETHVSEPMLGILQCLFDQVSIEVLLGGHSSPSFWPRTGVLQGSILSPFLYSVYINSLPAVLRDIRLPVSARYYSTMPQREFGGLWINCLLYADDVVLIAAPEVMPKLLKKAEEHSQSLGYRWNPAKCVVLNCPSDHGGRRMKLYGSPIPKESSFTYLGVPFSPQGKIATDHLIRRNSASAISAMRATLLPIGIRSASFSRLMASRLYATFIRPKFEYGLCICTFLVKQLALLEKAQDQCLRMAFGGHRTSSTTVYKHLVNLPSMKERANILVFKFILRVHFLPEDTLLSLLLRFVQEAPARSRFRWPALVASNPLWSNPALNGGHASTANRIAHFTCVAHVRLCTETYRELNLAAIYQKPKPPVLLSACRPYHCVDPILTIPMSVYDRSRLLRWRMGWLPGRPIACRCGHPHASRAHLLSCLRVAIRLNVALNTRPNPLDYVLNQLPRKLPARHSPSLLSRWSAWWPVVCAILFEIEQICQPDEEFSPAASDTSGSLLLDKLKPATTVHLSTLLSTAE</sequence>
<dbReference type="SUPFAM" id="SSF56672">
    <property type="entry name" value="DNA/RNA polymerases"/>
    <property type="match status" value="1"/>
</dbReference>
<dbReference type="Pfam" id="PF00078">
    <property type="entry name" value="RVT_1"/>
    <property type="match status" value="1"/>
</dbReference>
<feature type="domain" description="Reverse transcriptase" evidence="1">
    <location>
        <begin position="502"/>
        <end position="781"/>
    </location>
</feature>
<gene>
    <name evidence="2" type="ORF">G6F51_010762</name>
</gene>